<keyword evidence="1" id="KW-0067">ATP-binding</keyword>
<dbReference type="InterPro" id="IPR040198">
    <property type="entry name" value="Fido_containing"/>
</dbReference>
<dbReference type="RefSeq" id="WP_171606946.1">
    <property type="nucleotide sequence ID" value="NZ_WHPF01000004.1"/>
</dbReference>
<evidence type="ECO:0000259" key="4">
    <source>
        <dbReference type="PROSITE" id="PS51459"/>
    </source>
</evidence>
<sequence>MAIGKLIKQSEGYTAFIPDGFPTAALLDFPAEILAKAATAERLIGKLDGITHVLPDADFFLSMYIVKDATSSAQIEGTRATMMDALEMSAGVNVKDTDADDILYYIKALNYGTKRLKEFPFSLRFLRELHKELMTGARSSHFADPGEFRKSQNWIGGTSLQNASFIPPPVHEMNNALSDFEKFIHNTTLMPVLQAGILHAQFETIHPFLDGNGRAGRLLITLFLFERAILEKPVLFLSSFFKKHQQLYYTKLNAYHNNKTKDWLHFFLDGVIETANESINTSKKITTLREDDMRKIQALGKREATSGVLFLQHLFKNPITSNAKVAETMHFTRAGSAKLIERFVDLGILKQLDENNKWGKTYIYKNYVSIFNE</sequence>
<feature type="binding site" evidence="1">
    <location>
        <begin position="211"/>
        <end position="217"/>
    </location>
    <ligand>
        <name>ATP</name>
        <dbReference type="ChEBI" id="CHEBI:30616"/>
    </ligand>
</feature>
<feature type="binding site" evidence="3">
    <location>
        <begin position="248"/>
        <end position="249"/>
    </location>
    <ligand>
        <name>ATP</name>
        <dbReference type="ChEBI" id="CHEBI:30616"/>
    </ligand>
</feature>
<feature type="binding site" evidence="1">
    <location>
        <position position="76"/>
    </location>
    <ligand>
        <name>ATP</name>
        <dbReference type="ChEBI" id="CHEBI:30616"/>
    </ligand>
</feature>
<dbReference type="SUPFAM" id="SSF140931">
    <property type="entry name" value="Fic-like"/>
    <property type="match status" value="1"/>
</dbReference>
<organism evidence="5 6">
    <name type="scientific">Limnovirga soli</name>
    <dbReference type="NCBI Taxonomy" id="2656915"/>
    <lineage>
        <taxon>Bacteria</taxon>
        <taxon>Pseudomonadati</taxon>
        <taxon>Bacteroidota</taxon>
        <taxon>Chitinophagia</taxon>
        <taxon>Chitinophagales</taxon>
        <taxon>Chitinophagaceae</taxon>
        <taxon>Limnovirga</taxon>
    </lineage>
</organism>
<evidence type="ECO:0000313" key="6">
    <source>
        <dbReference type="Proteomes" id="UP000598971"/>
    </source>
</evidence>
<proteinExistence type="predicted"/>
<dbReference type="PROSITE" id="PS51459">
    <property type="entry name" value="FIDO"/>
    <property type="match status" value="1"/>
</dbReference>
<dbReference type="PANTHER" id="PTHR13504">
    <property type="entry name" value="FIDO DOMAIN-CONTAINING PROTEIN DDB_G0283145"/>
    <property type="match status" value="1"/>
</dbReference>
<dbReference type="GO" id="GO:0005524">
    <property type="term" value="F:ATP binding"/>
    <property type="evidence" value="ECO:0007669"/>
    <property type="project" value="UniProtKB-KW"/>
</dbReference>
<dbReference type="Pfam" id="PF13784">
    <property type="entry name" value="Fic_N"/>
    <property type="match status" value="1"/>
</dbReference>
<comment type="caution">
    <text evidence="5">The sequence shown here is derived from an EMBL/GenBank/DDBJ whole genome shotgun (WGS) entry which is preliminary data.</text>
</comment>
<feature type="binding site" evidence="3">
    <location>
        <begin position="210"/>
        <end position="217"/>
    </location>
    <ligand>
        <name>ATP</name>
        <dbReference type="ChEBI" id="CHEBI:30616"/>
    </ligand>
</feature>
<evidence type="ECO:0000256" key="2">
    <source>
        <dbReference type="PIRSR" id="PIRSR640198-1"/>
    </source>
</evidence>
<dbReference type="Pfam" id="PF02661">
    <property type="entry name" value="Fic"/>
    <property type="match status" value="1"/>
</dbReference>
<dbReference type="InterPro" id="IPR036597">
    <property type="entry name" value="Fido-like_dom_sf"/>
</dbReference>
<gene>
    <name evidence="5" type="ORF">GD597_06055</name>
</gene>
<dbReference type="EMBL" id="WHPF01000004">
    <property type="protein sequence ID" value="NNV55015.1"/>
    <property type="molecule type" value="Genomic_DNA"/>
</dbReference>
<dbReference type="Proteomes" id="UP000598971">
    <property type="component" value="Unassembled WGS sequence"/>
</dbReference>
<protein>
    <submittedName>
        <fullName evidence="5">Fic family protein</fullName>
    </submittedName>
</protein>
<name>A0A8J8FC47_9BACT</name>
<dbReference type="PIRSF" id="PIRSF038925">
    <property type="entry name" value="AMP-prot_trans"/>
    <property type="match status" value="1"/>
</dbReference>
<dbReference type="InterPro" id="IPR003812">
    <property type="entry name" value="Fido"/>
</dbReference>
<evidence type="ECO:0000256" key="1">
    <source>
        <dbReference type="PIRSR" id="PIRSR038925-1"/>
    </source>
</evidence>
<dbReference type="PANTHER" id="PTHR13504:SF38">
    <property type="entry name" value="FIDO DOMAIN-CONTAINING PROTEIN"/>
    <property type="match status" value="1"/>
</dbReference>
<evidence type="ECO:0000313" key="5">
    <source>
        <dbReference type="EMBL" id="NNV55015.1"/>
    </source>
</evidence>
<feature type="active site" evidence="2">
    <location>
        <position position="206"/>
    </location>
</feature>
<evidence type="ECO:0000256" key="3">
    <source>
        <dbReference type="PIRSR" id="PIRSR640198-2"/>
    </source>
</evidence>
<feature type="binding site" evidence="1">
    <location>
        <position position="206"/>
    </location>
    <ligand>
        <name>ATP</name>
        <dbReference type="ChEBI" id="CHEBI:30616"/>
    </ligand>
</feature>
<feature type="binding site" evidence="1">
    <location>
        <position position="248"/>
    </location>
    <ligand>
        <name>ATP</name>
        <dbReference type="ChEBI" id="CHEBI:30616"/>
    </ligand>
</feature>
<dbReference type="AlphaFoldDB" id="A0A8J8FC47"/>
<feature type="domain" description="Fido" evidence="4">
    <location>
        <begin position="121"/>
        <end position="269"/>
    </location>
</feature>
<dbReference type="InterPro" id="IPR025758">
    <property type="entry name" value="Fic/DOC_N"/>
</dbReference>
<dbReference type="Gene3D" id="1.10.3290.10">
    <property type="entry name" value="Fido-like domain"/>
    <property type="match status" value="1"/>
</dbReference>
<keyword evidence="6" id="KW-1185">Reference proteome</keyword>
<reference evidence="5" key="1">
    <citation type="submission" date="2019-10" db="EMBL/GenBank/DDBJ databases">
        <title>Draft genome sequence of Panacibacter sp. KCS-6.</title>
        <authorList>
            <person name="Yim K.J."/>
        </authorList>
    </citation>
    <scope>NUCLEOTIDE SEQUENCE</scope>
    <source>
        <strain evidence="5">KCS-6</strain>
    </source>
</reference>
<keyword evidence="1" id="KW-0547">Nucleotide-binding</keyword>
<accession>A0A8J8FC47</accession>
<dbReference type="InterPro" id="IPR026287">
    <property type="entry name" value="SoFic-like"/>
</dbReference>